<comment type="caution">
    <text evidence="2">The sequence shown here is derived from an EMBL/GenBank/DDBJ whole genome shotgun (WGS) entry which is preliminary data.</text>
</comment>
<dbReference type="RefSeq" id="WP_154525839.1">
    <property type="nucleotide sequence ID" value="NZ_VULZ01000009.1"/>
</dbReference>
<dbReference type="AlphaFoldDB" id="A0A6L5X912"/>
<protein>
    <submittedName>
        <fullName evidence="2">Uncharacterized protein</fullName>
    </submittedName>
</protein>
<keyword evidence="3" id="KW-1185">Reference proteome</keyword>
<evidence type="ECO:0000256" key="1">
    <source>
        <dbReference type="SAM" id="MobiDB-lite"/>
    </source>
</evidence>
<reference evidence="2 3" key="1">
    <citation type="submission" date="2019-08" db="EMBL/GenBank/DDBJ databases">
        <title>In-depth cultivation of the pig gut microbiome towards novel bacterial diversity and tailored functional studies.</title>
        <authorList>
            <person name="Wylensek D."/>
            <person name="Hitch T.C.A."/>
            <person name="Clavel T."/>
        </authorList>
    </citation>
    <scope>NUCLEOTIDE SEQUENCE [LARGE SCALE GENOMIC DNA]</scope>
    <source>
        <strain evidence="2 3">Oil+RF-744-WCA-WT-11</strain>
    </source>
</reference>
<feature type="region of interest" description="Disordered" evidence="1">
    <location>
        <begin position="76"/>
        <end position="96"/>
    </location>
</feature>
<organism evidence="2 3">
    <name type="scientific">Porcincola intestinalis</name>
    <dbReference type="NCBI Taxonomy" id="2606632"/>
    <lineage>
        <taxon>Bacteria</taxon>
        <taxon>Bacillati</taxon>
        <taxon>Bacillota</taxon>
        <taxon>Clostridia</taxon>
        <taxon>Lachnospirales</taxon>
        <taxon>Lachnospiraceae</taxon>
        <taxon>Porcincola</taxon>
    </lineage>
</organism>
<evidence type="ECO:0000313" key="3">
    <source>
        <dbReference type="Proteomes" id="UP000481852"/>
    </source>
</evidence>
<sequence length="96" mass="11514">MRQTEERYTFTVDGRKIKLSSSELLLCIMQWMRDVYGDAQQMQFRESMIKFAISEGTADLEERAREAKIYAEIAAEKEEEEEQERETWFEIMSEEE</sequence>
<gene>
    <name evidence="2" type="ORF">FYJ35_09290</name>
</gene>
<dbReference type="Proteomes" id="UP000481852">
    <property type="component" value="Unassembled WGS sequence"/>
</dbReference>
<proteinExistence type="predicted"/>
<name>A0A6L5X912_9FIRM</name>
<accession>A0A6L5X912</accession>
<evidence type="ECO:0000313" key="2">
    <source>
        <dbReference type="EMBL" id="MSS15224.1"/>
    </source>
</evidence>
<dbReference type="EMBL" id="VULZ01000009">
    <property type="protein sequence ID" value="MSS15224.1"/>
    <property type="molecule type" value="Genomic_DNA"/>
</dbReference>